<organism evidence="2 3">
    <name type="scientific">Blastopirellula marina</name>
    <dbReference type="NCBI Taxonomy" id="124"/>
    <lineage>
        <taxon>Bacteria</taxon>
        <taxon>Pseudomonadati</taxon>
        <taxon>Planctomycetota</taxon>
        <taxon>Planctomycetia</taxon>
        <taxon>Pirellulales</taxon>
        <taxon>Pirellulaceae</taxon>
        <taxon>Blastopirellula</taxon>
    </lineage>
</organism>
<dbReference type="OrthoDB" id="285899at2"/>
<name>A0A2S8FFQ1_9BACT</name>
<dbReference type="Proteomes" id="UP000240009">
    <property type="component" value="Unassembled WGS sequence"/>
</dbReference>
<gene>
    <name evidence="2" type="ORF">C5Y96_14950</name>
</gene>
<dbReference type="EMBL" id="PUIA01000038">
    <property type="protein sequence ID" value="PQO30754.1"/>
    <property type="molecule type" value="Genomic_DNA"/>
</dbReference>
<feature type="signal peptide" evidence="1">
    <location>
        <begin position="1"/>
        <end position="21"/>
    </location>
</feature>
<keyword evidence="1" id="KW-0732">Signal</keyword>
<evidence type="ECO:0000313" key="2">
    <source>
        <dbReference type="EMBL" id="PQO30754.1"/>
    </source>
</evidence>
<evidence type="ECO:0008006" key="4">
    <source>
        <dbReference type="Google" id="ProtNLM"/>
    </source>
</evidence>
<accession>A0A2S8FFQ1</accession>
<dbReference type="PROSITE" id="PS51257">
    <property type="entry name" value="PROKAR_LIPOPROTEIN"/>
    <property type="match status" value="1"/>
</dbReference>
<feature type="chain" id="PRO_5015540739" description="Lipoprotein" evidence="1">
    <location>
        <begin position="22"/>
        <end position="132"/>
    </location>
</feature>
<sequence>MKTLSTTLFLSLILLSGCAPSTEGSQEGAEAYLSSELNKWIAGEDSEAETLLAATLRDPISFNIRNISPCKAHILAYDLSKPCPKDQKSWPGYRCNVVIEWISQANRPLEKVTVYTLTWSPVEKKWYVHEEL</sequence>
<evidence type="ECO:0000256" key="1">
    <source>
        <dbReference type="SAM" id="SignalP"/>
    </source>
</evidence>
<dbReference type="RefSeq" id="WP_105354818.1">
    <property type="nucleotide sequence ID" value="NZ_PUIA01000038.1"/>
</dbReference>
<comment type="caution">
    <text evidence="2">The sequence shown here is derived from an EMBL/GenBank/DDBJ whole genome shotgun (WGS) entry which is preliminary data.</text>
</comment>
<protein>
    <recommendedName>
        <fullName evidence="4">Lipoprotein</fullName>
    </recommendedName>
</protein>
<evidence type="ECO:0000313" key="3">
    <source>
        <dbReference type="Proteomes" id="UP000240009"/>
    </source>
</evidence>
<reference evidence="2 3" key="1">
    <citation type="submission" date="2018-02" db="EMBL/GenBank/DDBJ databases">
        <title>Comparative genomes isolates from brazilian mangrove.</title>
        <authorList>
            <person name="Araujo J.E."/>
            <person name="Taketani R.G."/>
            <person name="Silva M.C.P."/>
            <person name="Loureco M.V."/>
            <person name="Andreote F.D."/>
        </authorList>
    </citation>
    <scope>NUCLEOTIDE SEQUENCE [LARGE SCALE GENOMIC DNA]</scope>
    <source>
        <strain evidence="2 3">HEX-2 MGV</strain>
    </source>
</reference>
<dbReference type="AlphaFoldDB" id="A0A2S8FFQ1"/>
<proteinExistence type="predicted"/>